<name>A0A849C8H0_9NOCA</name>
<dbReference type="SUPFAM" id="SSF159238">
    <property type="entry name" value="SO1590-like"/>
    <property type="match status" value="1"/>
</dbReference>
<evidence type="ECO:0000313" key="2">
    <source>
        <dbReference type="Proteomes" id="UP000586827"/>
    </source>
</evidence>
<gene>
    <name evidence="1" type="ORF">HLB23_22440</name>
</gene>
<reference evidence="1 2" key="1">
    <citation type="submission" date="2020-05" db="EMBL/GenBank/DDBJ databases">
        <title>MicrobeNet Type strains.</title>
        <authorList>
            <person name="Nicholson A.C."/>
        </authorList>
    </citation>
    <scope>NUCLEOTIDE SEQUENCE [LARGE SCALE GENOMIC DNA]</scope>
    <source>
        <strain evidence="1 2">JCM 3224</strain>
    </source>
</reference>
<dbReference type="Proteomes" id="UP000586827">
    <property type="component" value="Unassembled WGS sequence"/>
</dbReference>
<sequence>MRATGTFSVKSFVPTELVPDPAVPTALPVGVATMEKVFVGELSGRAATVFTSAFDQETGVGSYIAMESFEGSVNGRPGAFNFVHAASTTGTDRTAEFFTIVPASGTDELAGITGTGGIAVDADGTHRIWLDYELG</sequence>
<organism evidence="1 2">
    <name type="scientific">Nocardia uniformis</name>
    <dbReference type="NCBI Taxonomy" id="53432"/>
    <lineage>
        <taxon>Bacteria</taxon>
        <taxon>Bacillati</taxon>
        <taxon>Actinomycetota</taxon>
        <taxon>Actinomycetes</taxon>
        <taxon>Mycobacteriales</taxon>
        <taxon>Nocardiaceae</taxon>
        <taxon>Nocardia</taxon>
    </lineage>
</organism>
<evidence type="ECO:0000313" key="1">
    <source>
        <dbReference type="EMBL" id="NNH72585.1"/>
    </source>
</evidence>
<protein>
    <submittedName>
        <fullName evidence="1">DUF3224 domain-containing protein</fullName>
    </submittedName>
</protein>
<proteinExistence type="predicted"/>
<keyword evidence="2" id="KW-1185">Reference proteome</keyword>
<dbReference type="InterPro" id="IPR021607">
    <property type="entry name" value="DUF3224"/>
</dbReference>
<accession>A0A849C8H0</accession>
<dbReference type="InterPro" id="IPR023159">
    <property type="entry name" value="SO1590-like_sf"/>
</dbReference>
<comment type="caution">
    <text evidence="1">The sequence shown here is derived from an EMBL/GenBank/DDBJ whole genome shotgun (WGS) entry which is preliminary data.</text>
</comment>
<dbReference type="AlphaFoldDB" id="A0A849C8H0"/>
<dbReference type="Gene3D" id="2.40.350.10">
    <property type="entry name" value="SO1590-like"/>
    <property type="match status" value="1"/>
</dbReference>
<dbReference type="RefSeq" id="WP_067524926.1">
    <property type="nucleotide sequence ID" value="NZ_JABELX010000008.1"/>
</dbReference>
<dbReference type="EMBL" id="JABELX010000008">
    <property type="protein sequence ID" value="NNH72585.1"/>
    <property type="molecule type" value="Genomic_DNA"/>
</dbReference>
<dbReference type="Pfam" id="PF11528">
    <property type="entry name" value="DUF3224"/>
    <property type="match status" value="1"/>
</dbReference>